<accession>A0A9W8L9I2</accession>
<dbReference type="EMBL" id="JANBUH010000210">
    <property type="protein sequence ID" value="KAJ2753219.1"/>
    <property type="molecule type" value="Genomic_DNA"/>
</dbReference>
<evidence type="ECO:0000256" key="1">
    <source>
        <dbReference type="SAM" id="MobiDB-lite"/>
    </source>
</evidence>
<sequence>MAAVNREWRAVALPLLYRTAYVVIGSPLDPRDVDDSDDGDMTIDDEDQSEEEDDDDESDDDDNMGTGDEGQSEEGNDCISIGDEEQSEVDSVGRGDAWDSDDEGLLNTPGLSQNAADTSVNTNIGLIHAMGQTGNAREVHTIVQGMGLTADQLYRHLQLAGLGEESVWPVVERLRIDMRDSGSKTWTNTTAERGANAVKALNDFLSTSLPSLREIEFYGPHSKAIYGCELIEQLIKERLHRLESLRAVRVKSDCWPKLTDNYSTDEAALPVCIECMEIDGPDETYLMPVPIMMADTLVELKLVPMIKWYEWKLFEHFGDLYQTESGSHTSKPPLPFSSLKSLVLSLVNIEDVLKTGSAESNDLCRSMYGFMGNSDDSDEENENKVYLEDVRCQLDERFEEFPDYNKPKLPVLTSLEFRYLISRSDLQVFAASPISSLTICNSMCFTGNGLNLSIFRRLRSPSVRLTSAIDVDSLTRVNEALSTVRPTLQRLTLAMNLEMSSQLRFSVLSFSDSLILLTLESEFGQHDVEHFLQLFPNLRRLRVCAIFSEPVFSQSELIDKYRCDNAIQSLMPINSLLRVLEAYGVRYFSGYDGWNCIPGSKRLMAPELDHYRGMLIGLVCRLPTLETLRVGAKSLDGVNECIRVFLESNIAPEHIDCLRRLRIQPLDY</sequence>
<gene>
    <name evidence="2" type="ORF">GGI19_003296</name>
</gene>
<feature type="region of interest" description="Disordered" evidence="1">
    <location>
        <begin position="26"/>
        <end position="115"/>
    </location>
</feature>
<protein>
    <submittedName>
        <fullName evidence="2">Uncharacterized protein</fullName>
    </submittedName>
</protein>
<feature type="compositionally biased region" description="Acidic residues" evidence="1">
    <location>
        <begin position="32"/>
        <end position="63"/>
    </location>
</feature>
<evidence type="ECO:0000313" key="3">
    <source>
        <dbReference type="Proteomes" id="UP001140011"/>
    </source>
</evidence>
<dbReference type="Proteomes" id="UP001140011">
    <property type="component" value="Unassembled WGS sequence"/>
</dbReference>
<proteinExistence type="predicted"/>
<name>A0A9W8L9I2_9FUNG</name>
<reference evidence="2" key="1">
    <citation type="submission" date="2022-07" db="EMBL/GenBank/DDBJ databases">
        <title>Phylogenomic reconstructions and comparative analyses of Kickxellomycotina fungi.</title>
        <authorList>
            <person name="Reynolds N.K."/>
            <person name="Stajich J.E."/>
            <person name="Barry K."/>
            <person name="Grigoriev I.V."/>
            <person name="Crous P."/>
            <person name="Smith M.E."/>
        </authorList>
    </citation>
    <scope>NUCLEOTIDE SEQUENCE</scope>
    <source>
        <strain evidence="2">BCRC 34297</strain>
    </source>
</reference>
<evidence type="ECO:0000313" key="2">
    <source>
        <dbReference type="EMBL" id="KAJ2753219.1"/>
    </source>
</evidence>
<dbReference type="OrthoDB" id="5569077at2759"/>
<feature type="compositionally biased region" description="Acidic residues" evidence="1">
    <location>
        <begin position="70"/>
        <end position="88"/>
    </location>
</feature>
<dbReference type="AlphaFoldDB" id="A0A9W8L9I2"/>
<comment type="caution">
    <text evidence="2">The sequence shown here is derived from an EMBL/GenBank/DDBJ whole genome shotgun (WGS) entry which is preliminary data.</text>
</comment>
<keyword evidence="3" id="KW-1185">Reference proteome</keyword>
<organism evidence="2 3">
    <name type="scientific">Coemansia pectinata</name>
    <dbReference type="NCBI Taxonomy" id="1052879"/>
    <lineage>
        <taxon>Eukaryota</taxon>
        <taxon>Fungi</taxon>
        <taxon>Fungi incertae sedis</taxon>
        <taxon>Zoopagomycota</taxon>
        <taxon>Kickxellomycotina</taxon>
        <taxon>Kickxellomycetes</taxon>
        <taxon>Kickxellales</taxon>
        <taxon>Kickxellaceae</taxon>
        <taxon>Coemansia</taxon>
    </lineage>
</organism>